<gene>
    <name evidence="8" type="ORF">M947_07560</name>
</gene>
<dbReference type="Proteomes" id="UP000015520">
    <property type="component" value="Unassembled WGS sequence"/>
</dbReference>
<keyword evidence="3 4" id="KW-0175">Coiled coil</keyword>
<comment type="caution">
    <text evidence="8">The sequence shown here is derived from an EMBL/GenBank/DDBJ whole genome shotgun (WGS) entry which is preliminary data.</text>
</comment>
<keyword evidence="5" id="KW-0472">Membrane</keyword>
<proteinExistence type="inferred from homology"/>
<comment type="subcellular location">
    <subcellularLocation>
        <location evidence="1">Cell envelope</location>
    </subcellularLocation>
</comment>
<evidence type="ECO:0000256" key="1">
    <source>
        <dbReference type="ARBA" id="ARBA00004196"/>
    </source>
</evidence>
<dbReference type="InterPro" id="IPR058647">
    <property type="entry name" value="BSH_CzcB-like"/>
</dbReference>
<dbReference type="GO" id="GO:0016020">
    <property type="term" value="C:membrane"/>
    <property type="evidence" value="ECO:0007669"/>
    <property type="project" value="InterPro"/>
</dbReference>
<dbReference type="Pfam" id="PF25973">
    <property type="entry name" value="BSH_CzcB"/>
    <property type="match status" value="1"/>
</dbReference>
<evidence type="ECO:0000313" key="8">
    <source>
        <dbReference type="EMBL" id="EQB39307.1"/>
    </source>
</evidence>
<dbReference type="SUPFAM" id="SSF111369">
    <property type="entry name" value="HlyD-like secretion proteins"/>
    <property type="match status" value="1"/>
</dbReference>
<evidence type="ECO:0000256" key="3">
    <source>
        <dbReference type="ARBA" id="ARBA00023054"/>
    </source>
</evidence>
<dbReference type="Pfam" id="PF25954">
    <property type="entry name" value="Beta-barrel_RND_2"/>
    <property type="match status" value="1"/>
</dbReference>
<dbReference type="InterPro" id="IPR006143">
    <property type="entry name" value="RND_pump_MFP"/>
</dbReference>
<evidence type="ECO:0000256" key="2">
    <source>
        <dbReference type="ARBA" id="ARBA00009477"/>
    </source>
</evidence>
<accession>T0JR36</accession>
<evidence type="ECO:0000313" key="9">
    <source>
        <dbReference type="Proteomes" id="UP000015520"/>
    </source>
</evidence>
<dbReference type="PANTHER" id="PTHR32347">
    <property type="entry name" value="EFFLUX SYSTEM COMPONENT YKNX-RELATED"/>
    <property type="match status" value="1"/>
</dbReference>
<dbReference type="eggNOG" id="COG0845">
    <property type="taxonomic scope" value="Bacteria"/>
</dbReference>
<dbReference type="STRING" id="1172190.M947_07560"/>
<dbReference type="Gene3D" id="1.10.287.470">
    <property type="entry name" value="Helix hairpin bin"/>
    <property type="match status" value="1"/>
</dbReference>
<dbReference type="EMBL" id="AUPZ01000009">
    <property type="protein sequence ID" value="EQB39307.1"/>
    <property type="molecule type" value="Genomic_DNA"/>
</dbReference>
<evidence type="ECO:0000256" key="5">
    <source>
        <dbReference type="SAM" id="Phobius"/>
    </source>
</evidence>
<dbReference type="GO" id="GO:0022857">
    <property type="term" value="F:transmembrane transporter activity"/>
    <property type="evidence" value="ECO:0007669"/>
    <property type="project" value="InterPro"/>
</dbReference>
<feature type="domain" description="CusB-like beta-barrel" evidence="6">
    <location>
        <begin position="246"/>
        <end position="320"/>
    </location>
</feature>
<dbReference type="PATRIC" id="fig|1172190.3.peg.1463"/>
<evidence type="ECO:0000259" key="7">
    <source>
        <dbReference type="Pfam" id="PF25973"/>
    </source>
</evidence>
<evidence type="ECO:0000256" key="4">
    <source>
        <dbReference type="SAM" id="Coils"/>
    </source>
</evidence>
<dbReference type="Gene3D" id="2.40.50.100">
    <property type="match status" value="1"/>
</dbReference>
<evidence type="ECO:0000259" key="6">
    <source>
        <dbReference type="Pfam" id="PF25954"/>
    </source>
</evidence>
<reference evidence="8 9" key="1">
    <citation type="submission" date="2013-07" db="EMBL/GenBank/DDBJ databases">
        <title>Sulfurimonas hongkongensis AST-10 Genome Sequencing.</title>
        <authorList>
            <person name="Cai L."/>
            <person name="Zhang T."/>
        </authorList>
    </citation>
    <scope>NUCLEOTIDE SEQUENCE [LARGE SCALE GENOMIC DNA]</scope>
    <source>
        <strain evidence="8 9">AST-10</strain>
    </source>
</reference>
<keyword evidence="9" id="KW-1185">Reference proteome</keyword>
<dbReference type="InterPro" id="IPR058792">
    <property type="entry name" value="Beta-barrel_RND_2"/>
</dbReference>
<name>T0JR36_9BACT</name>
<feature type="coiled-coil region" evidence="4">
    <location>
        <begin position="180"/>
        <end position="207"/>
    </location>
</feature>
<feature type="domain" description="CzcB-like barrel-sandwich hybrid" evidence="7">
    <location>
        <begin position="78"/>
        <end position="231"/>
    </location>
</feature>
<feature type="transmembrane region" description="Helical" evidence="5">
    <location>
        <begin position="24"/>
        <end position="42"/>
    </location>
</feature>
<dbReference type="GO" id="GO:0030313">
    <property type="term" value="C:cell envelope"/>
    <property type="evidence" value="ECO:0007669"/>
    <property type="project" value="UniProtKB-SubCell"/>
</dbReference>
<comment type="similarity">
    <text evidence="2">Belongs to the membrane fusion protein (MFP) (TC 8.A.1) family.</text>
</comment>
<protein>
    <submittedName>
        <fullName evidence="8">Uncharacterized protein</fullName>
    </submittedName>
</protein>
<sequence length="402" mass="44281">MDNNKTIEETLNIGKNKKSSYKKYIWISLFVLLIAGAIFWYLTYGAKDKELNYHTTTLERKTITTTVLATGNMEPTNTVDVGIEVSGTISEVLVDYNERVKKGQLMARLDTVKLSSKVTSYQAGLAKLEANIAEATASLNKAKKEWIRVKKMVEATNGNYPSKQEVDSAFTTYELAKASLQAAKAGRDQASAELKAAQDDLKKAAVVSPINGVVLDRKVEPGQSVVSAMTIPVLFTMAEDLTKMKVVVSVDEADIADVKEQQRVNFSVDAYPEMVFEGTLTQLRLNSQIVNGVVTYDAVVNVDNSELFLRPGMTVTAQIVTDVLEDVLVLPNAALRFTPPIKEKNSSRHVKADALKHHVWTLRENKPVRVEVEVGKSDGSLTVIKKSKLSEKDLVLIGIKES</sequence>
<keyword evidence="5" id="KW-0812">Transmembrane</keyword>
<dbReference type="Gene3D" id="2.40.30.170">
    <property type="match status" value="1"/>
</dbReference>
<dbReference type="RefSeq" id="WP_021287768.1">
    <property type="nucleotide sequence ID" value="NZ_AUPZ01000009.1"/>
</dbReference>
<keyword evidence="5" id="KW-1133">Transmembrane helix</keyword>
<organism evidence="8 9">
    <name type="scientific">Sulfurimonas hongkongensis</name>
    <dbReference type="NCBI Taxonomy" id="1172190"/>
    <lineage>
        <taxon>Bacteria</taxon>
        <taxon>Pseudomonadati</taxon>
        <taxon>Campylobacterota</taxon>
        <taxon>Epsilonproteobacteria</taxon>
        <taxon>Campylobacterales</taxon>
        <taxon>Sulfurimonadaceae</taxon>
        <taxon>Sulfurimonas</taxon>
    </lineage>
</organism>
<dbReference type="PANTHER" id="PTHR32347:SF14">
    <property type="entry name" value="EFFLUX SYSTEM COMPONENT YKNX-RELATED"/>
    <property type="match status" value="1"/>
</dbReference>
<dbReference type="InterPro" id="IPR050465">
    <property type="entry name" value="UPF0194_transport"/>
</dbReference>
<dbReference type="NCBIfam" id="TIGR01730">
    <property type="entry name" value="RND_mfp"/>
    <property type="match status" value="1"/>
</dbReference>
<dbReference type="AlphaFoldDB" id="T0JR36"/>